<evidence type="ECO:0000256" key="10">
    <source>
        <dbReference type="RuleBase" id="RU003657"/>
    </source>
</evidence>
<dbReference type="InterPro" id="IPR013785">
    <property type="entry name" value="Aldolase_TIM"/>
</dbReference>
<dbReference type="Gene3D" id="3.20.20.70">
    <property type="entry name" value="Aldolase class I"/>
    <property type="match status" value="1"/>
</dbReference>
<evidence type="ECO:0000256" key="11">
    <source>
        <dbReference type="RuleBase" id="RU003658"/>
    </source>
</evidence>
<keyword evidence="5 9" id="KW-0963">Cytoplasm</keyword>
<dbReference type="GO" id="GO:0000105">
    <property type="term" value="P:L-histidine biosynthetic process"/>
    <property type="evidence" value="ECO:0007669"/>
    <property type="project" value="UniProtKB-UniRule"/>
</dbReference>
<comment type="catalytic activity">
    <reaction evidence="1 9 11">
        <text>1-(5-phospho-beta-D-ribosyl)-5-[(5-phospho-beta-D-ribosylamino)methylideneamino]imidazole-4-carboxamide = 5-[(5-phospho-1-deoxy-D-ribulos-1-ylimino)methylamino]-1-(5-phospho-beta-D-ribosyl)imidazole-4-carboxamide</text>
        <dbReference type="Rhea" id="RHEA:15469"/>
        <dbReference type="ChEBI" id="CHEBI:58435"/>
        <dbReference type="ChEBI" id="CHEBI:58525"/>
        <dbReference type="EC" id="5.3.1.16"/>
    </reaction>
</comment>
<evidence type="ECO:0000256" key="8">
    <source>
        <dbReference type="ARBA" id="ARBA00023235"/>
    </source>
</evidence>
<feature type="active site" description="Proton donor" evidence="9">
    <location>
        <position position="129"/>
    </location>
</feature>
<evidence type="ECO:0000313" key="12">
    <source>
        <dbReference type="EMBL" id="KAA0258894.1"/>
    </source>
</evidence>
<keyword evidence="7 9" id="KW-0368">Histidine biosynthesis</keyword>
<dbReference type="PANTHER" id="PTHR43090">
    <property type="entry name" value="1-(5-PHOSPHORIBOSYL)-5-[(5-PHOSPHORIBOSYLAMINO)METHYLIDENEAMINO] IMIDAZOLE-4-CARBOXAMIDE ISOMERASE"/>
    <property type="match status" value="1"/>
</dbReference>
<dbReference type="InterPro" id="IPR023016">
    <property type="entry name" value="HisA/PriA"/>
</dbReference>
<dbReference type="Pfam" id="PF00977">
    <property type="entry name" value="His_biosynth"/>
    <property type="match status" value="1"/>
</dbReference>
<dbReference type="InterPro" id="IPR044524">
    <property type="entry name" value="Isoase_HisA-like"/>
</dbReference>
<dbReference type="GO" id="GO:0005737">
    <property type="term" value="C:cytoplasm"/>
    <property type="evidence" value="ECO:0007669"/>
    <property type="project" value="UniProtKB-SubCell"/>
</dbReference>
<dbReference type="PANTHER" id="PTHR43090:SF2">
    <property type="entry name" value="1-(5-PHOSPHORIBOSYL)-5-[(5-PHOSPHORIBOSYLAMINO)METHYLIDENEAMINO] IMIDAZOLE-4-CARBOXAMIDE ISOMERASE"/>
    <property type="match status" value="1"/>
</dbReference>
<keyword evidence="13" id="KW-1185">Reference proteome</keyword>
<gene>
    <name evidence="9 12" type="primary">hisA</name>
    <name evidence="12" type="ORF">FHQ18_02815</name>
</gene>
<dbReference type="EMBL" id="VFJB01000003">
    <property type="protein sequence ID" value="KAA0258894.1"/>
    <property type="molecule type" value="Genomic_DNA"/>
</dbReference>
<dbReference type="OrthoDB" id="9807749at2"/>
<evidence type="ECO:0000256" key="2">
    <source>
        <dbReference type="ARBA" id="ARBA00004496"/>
    </source>
</evidence>
<proteinExistence type="inferred from homology"/>
<sequence length="238" mass="26793">MLIIPAIDILEGKVVRLKQGIMEESKSYFDNPLDVAMMFEDFGAKRIHIVDLDGAKYGDTINFDIISKIVTKTDLEVEVGGGIRDFDKLKVYFEIGVNYPIIGTAAVKNREFTVEALEEYPDKIILGFDCKGEYVATDGWYEKSDVTIFDILDYYGKYRPSAIIYTDIERDGMLTGYNVDMLNRVSKHSKQPVIASGGLKGIEDIEAASKIENIFGCIVGKAFYEGKIDLKQAFKFQK</sequence>
<evidence type="ECO:0000256" key="6">
    <source>
        <dbReference type="ARBA" id="ARBA00022605"/>
    </source>
</evidence>
<evidence type="ECO:0000256" key="4">
    <source>
        <dbReference type="ARBA" id="ARBA00009667"/>
    </source>
</evidence>
<dbReference type="NCBIfam" id="TIGR00007">
    <property type="entry name" value="1-(5-phosphoribosyl)-5-[(5-phosphoribosylamino)methylideneamino]imidazole-4-carboxamide isomerase"/>
    <property type="match status" value="1"/>
</dbReference>
<evidence type="ECO:0000256" key="5">
    <source>
        <dbReference type="ARBA" id="ARBA00022490"/>
    </source>
</evidence>
<dbReference type="InterPro" id="IPR006063">
    <property type="entry name" value="HisA_bact_arch"/>
</dbReference>
<name>A0A5A8F427_9BACT</name>
<reference evidence="12 13" key="1">
    <citation type="submission" date="2019-06" db="EMBL/GenBank/DDBJ databases">
        <title>Genomic insights into carbon and energy metabolism of Deferribacter autotrophicus revealed new metabolic traits in the phylum Deferribacteres.</title>
        <authorList>
            <person name="Slobodkin A.I."/>
            <person name="Slobodkina G.B."/>
            <person name="Allioux M."/>
            <person name="Alain K."/>
            <person name="Jebbar M."/>
            <person name="Shadrin V."/>
            <person name="Kublanov I.V."/>
            <person name="Toshchakov S.V."/>
            <person name="Bonch-Osmolovskaya E.A."/>
        </authorList>
    </citation>
    <scope>NUCLEOTIDE SEQUENCE [LARGE SCALE GENOMIC DNA]</scope>
    <source>
        <strain evidence="12 13">SL50</strain>
    </source>
</reference>
<dbReference type="EC" id="5.3.1.16" evidence="9 11"/>
<dbReference type="FunFam" id="3.20.20.70:FF:000009">
    <property type="entry name" value="1-(5-phosphoribosyl)-5-[(5-phosphoribosylamino)methylideneamino] imidazole-4-carboxamide isomerase"/>
    <property type="match status" value="1"/>
</dbReference>
<evidence type="ECO:0000256" key="7">
    <source>
        <dbReference type="ARBA" id="ARBA00023102"/>
    </source>
</evidence>
<organism evidence="12 13">
    <name type="scientific">Deferribacter autotrophicus</name>
    <dbReference type="NCBI Taxonomy" id="500465"/>
    <lineage>
        <taxon>Bacteria</taxon>
        <taxon>Pseudomonadati</taxon>
        <taxon>Deferribacterota</taxon>
        <taxon>Deferribacteres</taxon>
        <taxon>Deferribacterales</taxon>
        <taxon>Deferribacteraceae</taxon>
        <taxon>Deferribacter</taxon>
    </lineage>
</organism>
<evidence type="ECO:0000256" key="1">
    <source>
        <dbReference type="ARBA" id="ARBA00000901"/>
    </source>
</evidence>
<comment type="subcellular location">
    <subcellularLocation>
        <location evidence="2 9 11">Cytoplasm</location>
    </subcellularLocation>
</comment>
<keyword evidence="6 9" id="KW-0028">Amino-acid biosynthesis</keyword>
<dbReference type="InterPro" id="IPR011060">
    <property type="entry name" value="RibuloseP-bd_barrel"/>
</dbReference>
<evidence type="ECO:0000313" key="13">
    <source>
        <dbReference type="Proteomes" id="UP000322876"/>
    </source>
</evidence>
<evidence type="ECO:0000256" key="9">
    <source>
        <dbReference type="HAMAP-Rule" id="MF_01014"/>
    </source>
</evidence>
<dbReference type="CDD" id="cd04732">
    <property type="entry name" value="HisA"/>
    <property type="match status" value="1"/>
</dbReference>
<dbReference type="Proteomes" id="UP000322876">
    <property type="component" value="Unassembled WGS sequence"/>
</dbReference>
<dbReference type="GO" id="GO:0000162">
    <property type="term" value="P:L-tryptophan biosynthetic process"/>
    <property type="evidence" value="ECO:0007669"/>
    <property type="project" value="TreeGrafter"/>
</dbReference>
<dbReference type="RefSeq" id="WP_149265654.1">
    <property type="nucleotide sequence ID" value="NZ_VFJB01000003.1"/>
</dbReference>
<protein>
    <recommendedName>
        <fullName evidence="9 11">1-(5-phosphoribosyl)-5-[(5-phosphoribosylamino)methylideneamino] imidazole-4-carboxamide isomerase</fullName>
        <ecNumber evidence="9 11">5.3.1.16</ecNumber>
    </recommendedName>
    <alternativeName>
        <fullName evidence="9">Phosphoribosylformimino-5-aminoimidazole carboxamide ribotide isomerase</fullName>
    </alternativeName>
</protein>
<dbReference type="HAMAP" id="MF_01014">
    <property type="entry name" value="HisA"/>
    <property type="match status" value="1"/>
</dbReference>
<comment type="pathway">
    <text evidence="3 9 11">Amino-acid biosynthesis; L-histidine biosynthesis; L-histidine from 5-phospho-alpha-D-ribose 1-diphosphate: step 4/9.</text>
</comment>
<evidence type="ECO:0000256" key="3">
    <source>
        <dbReference type="ARBA" id="ARBA00005133"/>
    </source>
</evidence>
<comment type="caution">
    <text evidence="12">The sequence shown here is derived from an EMBL/GenBank/DDBJ whole genome shotgun (WGS) entry which is preliminary data.</text>
</comment>
<dbReference type="AlphaFoldDB" id="A0A5A8F427"/>
<dbReference type="SUPFAM" id="SSF51366">
    <property type="entry name" value="Ribulose-phoshate binding barrel"/>
    <property type="match status" value="1"/>
</dbReference>
<accession>A0A5A8F427</accession>
<dbReference type="GO" id="GO:0003949">
    <property type="term" value="F:1-(5-phosphoribosyl)-5-[(5-phosphoribosylamino)methylideneamino]imidazole-4-carboxamide isomerase activity"/>
    <property type="evidence" value="ECO:0007669"/>
    <property type="project" value="UniProtKB-UniRule"/>
</dbReference>
<feature type="active site" description="Proton acceptor" evidence="9">
    <location>
        <position position="8"/>
    </location>
</feature>
<dbReference type="UniPathway" id="UPA00031">
    <property type="reaction ID" value="UER00009"/>
</dbReference>
<keyword evidence="8 9" id="KW-0413">Isomerase</keyword>
<comment type="similarity">
    <text evidence="4 9 10">Belongs to the HisA/HisF family.</text>
</comment>
<dbReference type="InterPro" id="IPR006062">
    <property type="entry name" value="His_biosynth"/>
</dbReference>